<protein>
    <submittedName>
        <fullName evidence="2">Uncharacterized protein</fullName>
    </submittedName>
</protein>
<sequence>YSHQTGLTEVALTNAGKSSSPLKVPQHEDGSIVARVNKTNDIITGQLVDTPLSSDSKTRSDDDTLNRFTLVNEMKTAPDQLVSKHQRSDFVHVQFNSMHQEDGKEESDDDYSDIDDNEDDMQRDISKIHPVSSDPSTSNNSTLPQPSNSLQTTPKPSASKKSMLSLTQQKEALLSLLKRQNGTSGSQTSDPLGSQCKILTKYVFINKSSQCKSGKKRFGVLYKNAFRHFHRSKPILKSHEKHGPKTN</sequence>
<dbReference type="EMBL" id="CAXITT010000358">
    <property type="protein sequence ID" value="CAL1539841.1"/>
    <property type="molecule type" value="Genomic_DNA"/>
</dbReference>
<name>A0AAV2HZW8_LYMST</name>
<organism evidence="2 3">
    <name type="scientific">Lymnaea stagnalis</name>
    <name type="common">Great pond snail</name>
    <name type="synonym">Helix stagnalis</name>
    <dbReference type="NCBI Taxonomy" id="6523"/>
    <lineage>
        <taxon>Eukaryota</taxon>
        <taxon>Metazoa</taxon>
        <taxon>Spiralia</taxon>
        <taxon>Lophotrochozoa</taxon>
        <taxon>Mollusca</taxon>
        <taxon>Gastropoda</taxon>
        <taxon>Heterobranchia</taxon>
        <taxon>Euthyneura</taxon>
        <taxon>Panpulmonata</taxon>
        <taxon>Hygrophila</taxon>
        <taxon>Lymnaeoidea</taxon>
        <taxon>Lymnaeidae</taxon>
        <taxon>Lymnaea</taxon>
    </lineage>
</organism>
<feature type="non-terminal residue" evidence="2">
    <location>
        <position position="1"/>
    </location>
</feature>
<evidence type="ECO:0000256" key="1">
    <source>
        <dbReference type="SAM" id="MobiDB-lite"/>
    </source>
</evidence>
<accession>A0AAV2HZW8</accession>
<dbReference type="AlphaFoldDB" id="A0AAV2HZW8"/>
<comment type="caution">
    <text evidence="2">The sequence shown here is derived from an EMBL/GenBank/DDBJ whole genome shotgun (WGS) entry which is preliminary data.</text>
</comment>
<dbReference type="Proteomes" id="UP001497497">
    <property type="component" value="Unassembled WGS sequence"/>
</dbReference>
<gene>
    <name evidence="2" type="ORF">GSLYS_00013574001</name>
</gene>
<feature type="compositionally biased region" description="Acidic residues" evidence="1">
    <location>
        <begin position="103"/>
        <end position="119"/>
    </location>
</feature>
<evidence type="ECO:0000313" key="3">
    <source>
        <dbReference type="Proteomes" id="UP001497497"/>
    </source>
</evidence>
<evidence type="ECO:0000313" key="2">
    <source>
        <dbReference type="EMBL" id="CAL1539841.1"/>
    </source>
</evidence>
<feature type="region of interest" description="Disordered" evidence="1">
    <location>
        <begin position="95"/>
        <end position="165"/>
    </location>
</feature>
<keyword evidence="3" id="KW-1185">Reference proteome</keyword>
<reference evidence="2 3" key="1">
    <citation type="submission" date="2024-04" db="EMBL/GenBank/DDBJ databases">
        <authorList>
            <consortium name="Genoscope - CEA"/>
            <person name="William W."/>
        </authorList>
    </citation>
    <scope>NUCLEOTIDE SEQUENCE [LARGE SCALE GENOMIC DNA]</scope>
</reference>
<feature type="non-terminal residue" evidence="2">
    <location>
        <position position="247"/>
    </location>
</feature>
<proteinExistence type="predicted"/>
<feature type="compositionally biased region" description="Polar residues" evidence="1">
    <location>
        <begin position="133"/>
        <end position="165"/>
    </location>
</feature>